<dbReference type="EMBL" id="BMAV01017596">
    <property type="protein sequence ID" value="GFY69396.1"/>
    <property type="molecule type" value="Genomic_DNA"/>
</dbReference>
<accession>A0A8X7CJD6</accession>
<dbReference type="AlphaFoldDB" id="A0A8X7CJD6"/>
<proteinExistence type="predicted"/>
<organism evidence="1 2">
    <name type="scientific">Trichonephila inaurata madagascariensis</name>
    <dbReference type="NCBI Taxonomy" id="2747483"/>
    <lineage>
        <taxon>Eukaryota</taxon>
        <taxon>Metazoa</taxon>
        <taxon>Ecdysozoa</taxon>
        <taxon>Arthropoda</taxon>
        <taxon>Chelicerata</taxon>
        <taxon>Arachnida</taxon>
        <taxon>Araneae</taxon>
        <taxon>Araneomorphae</taxon>
        <taxon>Entelegynae</taxon>
        <taxon>Araneoidea</taxon>
        <taxon>Nephilidae</taxon>
        <taxon>Trichonephila</taxon>
        <taxon>Trichonephila inaurata</taxon>
    </lineage>
</organism>
<reference evidence="1" key="1">
    <citation type="submission" date="2020-08" db="EMBL/GenBank/DDBJ databases">
        <title>Multicomponent nature underlies the extraordinary mechanical properties of spider dragline silk.</title>
        <authorList>
            <person name="Kono N."/>
            <person name="Nakamura H."/>
            <person name="Mori M."/>
            <person name="Yoshida Y."/>
            <person name="Ohtoshi R."/>
            <person name="Malay A.D."/>
            <person name="Moran D.A.P."/>
            <person name="Tomita M."/>
            <person name="Numata K."/>
            <person name="Arakawa K."/>
        </authorList>
    </citation>
    <scope>NUCLEOTIDE SEQUENCE</scope>
</reference>
<gene>
    <name evidence="1" type="ORF">TNIN_62351</name>
</gene>
<dbReference type="Proteomes" id="UP000886998">
    <property type="component" value="Unassembled WGS sequence"/>
</dbReference>
<protein>
    <submittedName>
        <fullName evidence="1">Uncharacterized protein</fullName>
    </submittedName>
</protein>
<name>A0A8X7CJD6_9ARAC</name>
<evidence type="ECO:0000313" key="2">
    <source>
        <dbReference type="Proteomes" id="UP000886998"/>
    </source>
</evidence>
<dbReference type="OrthoDB" id="6414782at2759"/>
<sequence length="110" mass="12502">MKDCSGNKNYRQSNRISPWRVFTLEGRISDRPYGIDRIVSFYWTKSYYVTFSSLISDTKVQFAIGAAADRSGPNGHSCCWIFIRLTMDGSKKDLFSGNVEQTLIAKSQSK</sequence>
<evidence type="ECO:0000313" key="1">
    <source>
        <dbReference type="EMBL" id="GFY69396.1"/>
    </source>
</evidence>
<keyword evidence="2" id="KW-1185">Reference proteome</keyword>
<comment type="caution">
    <text evidence="1">The sequence shown here is derived from an EMBL/GenBank/DDBJ whole genome shotgun (WGS) entry which is preliminary data.</text>
</comment>